<dbReference type="GO" id="GO:0031012">
    <property type="term" value="C:extracellular matrix"/>
    <property type="evidence" value="ECO:0007669"/>
    <property type="project" value="TreeGrafter"/>
</dbReference>
<dbReference type="PROSITE" id="PS51155">
    <property type="entry name" value="CHIT_BIND_RR_2"/>
    <property type="match status" value="1"/>
</dbReference>
<dbReference type="AlphaFoldDB" id="A0A6J0BCP8"/>
<keyword evidence="3" id="KW-0732">Signal</keyword>
<dbReference type="PRINTS" id="PR00947">
    <property type="entry name" value="CUTICLE"/>
</dbReference>
<dbReference type="GO" id="GO:0042302">
    <property type="term" value="F:structural constituent of cuticle"/>
    <property type="evidence" value="ECO:0007669"/>
    <property type="project" value="UniProtKB-UniRule"/>
</dbReference>
<dbReference type="InParanoid" id="A0A6J0BCP8"/>
<dbReference type="KEGG" id="nlo:107219118"/>
<accession>A0A6J0BCP8</accession>
<dbReference type="RefSeq" id="XP_015512690.2">
    <property type="nucleotide sequence ID" value="XM_015657204.2"/>
</dbReference>
<keyword evidence="1 2" id="KW-0193">Cuticle</keyword>
<evidence type="ECO:0000256" key="3">
    <source>
        <dbReference type="SAM" id="SignalP"/>
    </source>
</evidence>
<dbReference type="GO" id="GO:0005615">
    <property type="term" value="C:extracellular space"/>
    <property type="evidence" value="ECO:0007669"/>
    <property type="project" value="TreeGrafter"/>
</dbReference>
<organism evidence="5">
    <name type="scientific">Neodiprion lecontei</name>
    <name type="common">Redheaded pine sawfly</name>
    <dbReference type="NCBI Taxonomy" id="441921"/>
    <lineage>
        <taxon>Eukaryota</taxon>
        <taxon>Metazoa</taxon>
        <taxon>Ecdysozoa</taxon>
        <taxon>Arthropoda</taxon>
        <taxon>Hexapoda</taxon>
        <taxon>Insecta</taxon>
        <taxon>Pterygota</taxon>
        <taxon>Neoptera</taxon>
        <taxon>Endopterygota</taxon>
        <taxon>Hymenoptera</taxon>
        <taxon>Tenthredinoidea</taxon>
        <taxon>Diprionidae</taxon>
        <taxon>Diprioninae</taxon>
        <taxon>Neodiprion</taxon>
    </lineage>
</organism>
<feature type="chain" id="PRO_5046961416" evidence="3">
    <location>
        <begin position="18"/>
        <end position="148"/>
    </location>
</feature>
<dbReference type="InterPro" id="IPR031311">
    <property type="entry name" value="CHIT_BIND_RR_consensus"/>
</dbReference>
<dbReference type="PROSITE" id="PS00233">
    <property type="entry name" value="CHIT_BIND_RR_1"/>
    <property type="match status" value="1"/>
</dbReference>
<keyword evidence="4" id="KW-1185">Reference proteome</keyword>
<dbReference type="PANTHER" id="PTHR12236:SF86">
    <property type="entry name" value="CCP84AC-RELATED"/>
    <property type="match status" value="1"/>
</dbReference>
<evidence type="ECO:0000313" key="5">
    <source>
        <dbReference type="RefSeq" id="XP_015512690.2"/>
    </source>
</evidence>
<dbReference type="InterPro" id="IPR000618">
    <property type="entry name" value="Insect_cuticle"/>
</dbReference>
<dbReference type="GeneID" id="107219118"/>
<proteinExistence type="predicted"/>
<evidence type="ECO:0000313" key="4">
    <source>
        <dbReference type="Proteomes" id="UP000829291"/>
    </source>
</evidence>
<dbReference type="PANTHER" id="PTHR12236">
    <property type="entry name" value="STRUCTURAL CONTITUENT OF CUTICLE"/>
    <property type="match status" value="1"/>
</dbReference>
<dbReference type="OrthoDB" id="10071059at2759"/>
<dbReference type="InterPro" id="IPR051217">
    <property type="entry name" value="Insect_Cuticle_Struc_Prot"/>
</dbReference>
<dbReference type="Pfam" id="PF00379">
    <property type="entry name" value="Chitin_bind_4"/>
    <property type="match status" value="1"/>
</dbReference>
<reference evidence="5" key="1">
    <citation type="submission" date="2025-08" db="UniProtKB">
        <authorList>
            <consortium name="RefSeq"/>
        </authorList>
    </citation>
    <scope>IDENTIFICATION</scope>
    <source>
        <tissue evidence="5">Thorax and Abdomen</tissue>
    </source>
</reference>
<sequence>MAVKCFLFIGMIAAAHGAFLHHPIPAGAVLTVAKPVDSHDPNPQYNYAYNVQNALTGDSKMQHEIRDGDVVRGSYSLVEPDGSLRVVDYTADPVNGFNAVVRKKPAIVKVAVTAPVTLARPLTVAPHRLLFAYPGSAYAHRTLGLIHH</sequence>
<feature type="signal peptide" evidence="3">
    <location>
        <begin position="1"/>
        <end position="17"/>
    </location>
</feature>
<evidence type="ECO:0000256" key="1">
    <source>
        <dbReference type="ARBA" id="ARBA00022460"/>
    </source>
</evidence>
<dbReference type="Proteomes" id="UP000829291">
    <property type="component" value="Chromosome 5"/>
</dbReference>
<evidence type="ECO:0000256" key="2">
    <source>
        <dbReference type="PROSITE-ProRule" id="PRU00497"/>
    </source>
</evidence>
<gene>
    <name evidence="5" type="primary">LOC107219118</name>
</gene>
<protein>
    <submittedName>
        <fullName evidence="5">Larval cuticle protein A2B-like</fullName>
    </submittedName>
</protein>
<name>A0A6J0BCP8_NEOLC</name>